<feature type="domain" description="p-hydroxybenzoic acid efflux pump subunit AaeA-like beta-barrel" evidence="6">
    <location>
        <begin position="341"/>
        <end position="429"/>
    </location>
</feature>
<feature type="compositionally biased region" description="Low complexity" evidence="2">
    <location>
        <begin position="49"/>
        <end position="59"/>
    </location>
</feature>
<dbReference type="Pfam" id="PF25917">
    <property type="entry name" value="BSH_RND"/>
    <property type="match status" value="1"/>
</dbReference>
<feature type="coiled-coil region" evidence="1">
    <location>
        <begin position="246"/>
        <end position="301"/>
    </location>
</feature>
<evidence type="ECO:0000313" key="8">
    <source>
        <dbReference type="Proteomes" id="UP000244081"/>
    </source>
</evidence>
<dbReference type="SUPFAM" id="SSF111369">
    <property type="entry name" value="HlyD-like secretion proteins"/>
    <property type="match status" value="3"/>
</dbReference>
<evidence type="ECO:0000313" key="7">
    <source>
        <dbReference type="EMBL" id="PTW60240.1"/>
    </source>
</evidence>
<dbReference type="OrthoDB" id="9811754at2"/>
<keyword evidence="3" id="KW-1133">Transmembrane helix</keyword>
<keyword evidence="8" id="KW-1185">Reference proteome</keyword>
<feature type="region of interest" description="Disordered" evidence="2">
    <location>
        <begin position="1"/>
        <end position="95"/>
    </location>
</feature>
<evidence type="ECO:0000256" key="1">
    <source>
        <dbReference type="SAM" id="Coils"/>
    </source>
</evidence>
<feature type="domain" description="Multidrug resistance protein MdtA-like alpha-helical hairpin" evidence="4">
    <location>
        <begin position="209"/>
        <end position="275"/>
    </location>
</feature>
<dbReference type="AlphaFoldDB" id="A0A2T5V919"/>
<dbReference type="Proteomes" id="UP000244081">
    <property type="component" value="Unassembled WGS sequence"/>
</dbReference>
<gene>
    <name evidence="7" type="ORF">C8N35_105244</name>
</gene>
<protein>
    <submittedName>
        <fullName evidence="7">Membrane fusion protein (Multidrug efflux system)</fullName>
    </submittedName>
</protein>
<evidence type="ECO:0000256" key="2">
    <source>
        <dbReference type="SAM" id="MobiDB-lite"/>
    </source>
</evidence>
<dbReference type="Pfam" id="PF25963">
    <property type="entry name" value="Beta-barrel_AAEA"/>
    <property type="match status" value="1"/>
</dbReference>
<evidence type="ECO:0000256" key="3">
    <source>
        <dbReference type="SAM" id="Phobius"/>
    </source>
</evidence>
<dbReference type="InterPro" id="IPR058625">
    <property type="entry name" value="MdtA-like_BSH"/>
</dbReference>
<feature type="compositionally biased region" description="Low complexity" evidence="2">
    <location>
        <begin position="437"/>
        <end position="450"/>
    </location>
</feature>
<keyword evidence="3" id="KW-0812">Transmembrane</keyword>
<evidence type="ECO:0000259" key="6">
    <source>
        <dbReference type="Pfam" id="PF25963"/>
    </source>
</evidence>
<evidence type="ECO:0000259" key="4">
    <source>
        <dbReference type="Pfam" id="PF25876"/>
    </source>
</evidence>
<name>A0A2T5V919_9HYPH</name>
<feature type="compositionally biased region" description="Basic and acidic residues" evidence="2">
    <location>
        <begin position="31"/>
        <end position="44"/>
    </location>
</feature>
<organism evidence="7 8">
    <name type="scientific">Breoghania corrubedonensis</name>
    <dbReference type="NCBI Taxonomy" id="665038"/>
    <lineage>
        <taxon>Bacteria</taxon>
        <taxon>Pseudomonadati</taxon>
        <taxon>Pseudomonadota</taxon>
        <taxon>Alphaproteobacteria</taxon>
        <taxon>Hyphomicrobiales</taxon>
        <taxon>Stappiaceae</taxon>
        <taxon>Breoghania</taxon>
    </lineage>
</organism>
<feature type="transmembrane region" description="Helical" evidence="3">
    <location>
        <begin position="101"/>
        <end position="122"/>
    </location>
</feature>
<keyword evidence="3" id="KW-0472">Membrane</keyword>
<sequence>MTKAKASAVAYRTDRSTPSAVKGAVADSPQEAERLVRDTAESRQDAPVAGSEAKSGKASGKAEAKTDRGSSDGEPPVKAGTSPARSGTGGPRSRRGGKARLVLLVLLACGIGFGSYEGYSWWAHGRFFETTDDAYVSADITTILSKVSGHVAAVEVDDNQTVKAGDVLVRLDDGDYRLAVRSAEDGIASAKATVERIDRQIDAGRASVEQAKASVDAAAARFDMARTDYERQKRLVATNTTSQSTLDSAQADLKESRANVASAKAAVTLAQANIDVLKAQRAEAVQAVQTAETSLAKAQRDLGFTVIRAPVDGVVGNRAAEVGSYLQAGSRIAAMVPLEKVYVNANFKETQLEGIEPGARVDIDVDAFPGEAIHGTVESISPATGAVFSLLPPENATGNFTKVVQRVPVRIAVSRAEAERGHLRAGMSVEASVDTRTGSAPGSAATAALH</sequence>
<dbReference type="PANTHER" id="PTHR30386">
    <property type="entry name" value="MEMBRANE FUSION SUBUNIT OF EMRAB-TOLC MULTIDRUG EFFLUX PUMP"/>
    <property type="match status" value="1"/>
</dbReference>
<feature type="domain" description="Multidrug resistance protein MdtA-like barrel-sandwich hybrid" evidence="5">
    <location>
        <begin position="141"/>
        <end position="334"/>
    </location>
</feature>
<keyword evidence="1" id="KW-0175">Coiled coil</keyword>
<dbReference type="InterPro" id="IPR058624">
    <property type="entry name" value="MdtA-like_HH"/>
</dbReference>
<evidence type="ECO:0000259" key="5">
    <source>
        <dbReference type="Pfam" id="PF25917"/>
    </source>
</evidence>
<dbReference type="InterPro" id="IPR058634">
    <property type="entry name" value="AaeA-lik-b-barrel"/>
</dbReference>
<proteinExistence type="predicted"/>
<feature type="compositionally biased region" description="Basic and acidic residues" evidence="2">
    <location>
        <begin position="60"/>
        <end position="71"/>
    </location>
</feature>
<reference evidence="7 8" key="1">
    <citation type="submission" date="2018-04" db="EMBL/GenBank/DDBJ databases">
        <title>Genomic Encyclopedia of Archaeal and Bacterial Type Strains, Phase II (KMG-II): from individual species to whole genera.</title>
        <authorList>
            <person name="Goeker M."/>
        </authorList>
    </citation>
    <scope>NUCLEOTIDE SEQUENCE [LARGE SCALE GENOMIC DNA]</scope>
    <source>
        <strain evidence="7 8">DSM 23382</strain>
    </source>
</reference>
<feature type="region of interest" description="Disordered" evidence="2">
    <location>
        <begin position="427"/>
        <end position="450"/>
    </location>
</feature>
<dbReference type="Gene3D" id="2.40.50.100">
    <property type="match status" value="1"/>
</dbReference>
<dbReference type="EMBL" id="QAYG01000005">
    <property type="protein sequence ID" value="PTW60240.1"/>
    <property type="molecule type" value="Genomic_DNA"/>
</dbReference>
<dbReference type="Gene3D" id="2.40.30.170">
    <property type="match status" value="1"/>
</dbReference>
<accession>A0A2T5V919</accession>
<dbReference type="Gene3D" id="1.10.287.470">
    <property type="entry name" value="Helix hairpin bin"/>
    <property type="match status" value="2"/>
</dbReference>
<dbReference type="GO" id="GO:0055085">
    <property type="term" value="P:transmembrane transport"/>
    <property type="evidence" value="ECO:0007669"/>
    <property type="project" value="InterPro"/>
</dbReference>
<dbReference type="InterPro" id="IPR050739">
    <property type="entry name" value="MFP"/>
</dbReference>
<dbReference type="Pfam" id="PF25876">
    <property type="entry name" value="HH_MFP_RND"/>
    <property type="match status" value="1"/>
</dbReference>
<comment type="caution">
    <text evidence="7">The sequence shown here is derived from an EMBL/GenBank/DDBJ whole genome shotgun (WGS) entry which is preliminary data.</text>
</comment>
<dbReference type="PANTHER" id="PTHR30386:SF24">
    <property type="entry name" value="MULTIDRUG RESISTANCE EFFLUX PUMP"/>
    <property type="match status" value="1"/>
</dbReference>